<reference evidence="3 4" key="1">
    <citation type="submission" date="2014-12" db="EMBL/GenBank/DDBJ databases">
        <title>Genome sequencing of Brevundimonas nasdae TPW30.</title>
        <authorList>
            <person name="Tan P.W."/>
            <person name="Chan K.-G."/>
        </authorList>
    </citation>
    <scope>NUCLEOTIDE SEQUENCE [LARGE SCALE GENOMIC DNA]</scope>
    <source>
        <strain evidence="3 4">TPW30</strain>
    </source>
</reference>
<dbReference type="EMBL" id="JWSY01000001">
    <property type="protein sequence ID" value="KIC61083.1"/>
    <property type="molecule type" value="Genomic_DNA"/>
</dbReference>
<gene>
    <name evidence="3" type="ORF">RM53_00455</name>
</gene>
<sequence>MMIRFTAVSACALLTLAACNRAEERVSEPAATPVASANETPATPAADPNTLTAEGLGPVRIGMTRAELVKVWGEDSQPNAPGGAEPEVCDQFHPTKAPADVQVMVQNGVLTRITLARGATTKTDRGFGVGDTAMAIKQAYGGAVFAQPHKYQEAPAEDLFVWSKGGSTTYVTDPSARGVRYEIGSDGKVMMVHAGDPSIQLVEGCS</sequence>
<evidence type="ECO:0000313" key="4">
    <source>
        <dbReference type="Proteomes" id="UP000031166"/>
    </source>
</evidence>
<dbReference type="STRING" id="172043.RM53_00455"/>
<protein>
    <recommendedName>
        <fullName evidence="5">Lipoprotein</fullName>
    </recommendedName>
</protein>
<dbReference type="PROSITE" id="PS51257">
    <property type="entry name" value="PROKAR_LIPOPROTEIN"/>
    <property type="match status" value="1"/>
</dbReference>
<dbReference type="Proteomes" id="UP000031166">
    <property type="component" value="Unassembled WGS sequence"/>
</dbReference>
<evidence type="ECO:0000256" key="2">
    <source>
        <dbReference type="SAM" id="SignalP"/>
    </source>
</evidence>
<feature type="chain" id="PRO_5002085916" description="Lipoprotein" evidence="2">
    <location>
        <begin position="23"/>
        <end position="206"/>
    </location>
</feature>
<feature type="region of interest" description="Disordered" evidence="1">
    <location>
        <begin position="29"/>
        <end position="57"/>
    </location>
</feature>
<name>A0A0B4E3C1_9CAUL</name>
<dbReference type="RefSeq" id="WP_039243669.1">
    <property type="nucleotide sequence ID" value="NZ_JWSY01000001.1"/>
</dbReference>
<evidence type="ECO:0000256" key="1">
    <source>
        <dbReference type="SAM" id="MobiDB-lite"/>
    </source>
</evidence>
<accession>A0A0B4E3C1</accession>
<feature type="signal peptide" evidence="2">
    <location>
        <begin position="1"/>
        <end position="22"/>
    </location>
</feature>
<proteinExistence type="predicted"/>
<keyword evidence="2" id="KW-0732">Signal</keyword>
<evidence type="ECO:0000313" key="3">
    <source>
        <dbReference type="EMBL" id="KIC61083.1"/>
    </source>
</evidence>
<comment type="caution">
    <text evidence="3">The sequence shown here is derived from an EMBL/GenBank/DDBJ whole genome shotgun (WGS) entry which is preliminary data.</text>
</comment>
<evidence type="ECO:0008006" key="5">
    <source>
        <dbReference type="Google" id="ProtNLM"/>
    </source>
</evidence>
<dbReference type="AlphaFoldDB" id="A0A0B4E3C1"/>
<organism evidence="3 4">
    <name type="scientific">Brevundimonas nasdae</name>
    <dbReference type="NCBI Taxonomy" id="172043"/>
    <lineage>
        <taxon>Bacteria</taxon>
        <taxon>Pseudomonadati</taxon>
        <taxon>Pseudomonadota</taxon>
        <taxon>Alphaproteobacteria</taxon>
        <taxon>Caulobacterales</taxon>
        <taxon>Caulobacteraceae</taxon>
        <taxon>Brevundimonas</taxon>
    </lineage>
</organism>